<name>A0AAJ5WWD3_9BACT</name>
<reference evidence="6" key="1">
    <citation type="submission" date="2023-03" db="EMBL/GenBank/DDBJ databases">
        <title>Andean soil-derived lignocellulolytic bacterial consortium as a source of novel taxa and putative plastic-active enzymes.</title>
        <authorList>
            <person name="Diaz-Garcia L."/>
            <person name="Chuvochina M."/>
            <person name="Feuerriegel G."/>
            <person name="Bunk B."/>
            <person name="Sproer C."/>
            <person name="Streit W.R."/>
            <person name="Rodriguez L.M."/>
            <person name="Overmann J."/>
            <person name="Jimenez D.J."/>
        </authorList>
    </citation>
    <scope>NUCLEOTIDE SEQUENCE</scope>
    <source>
        <strain evidence="6">MAG 7</strain>
    </source>
</reference>
<evidence type="ECO:0000313" key="7">
    <source>
        <dbReference type="Proteomes" id="UP001220610"/>
    </source>
</evidence>
<dbReference type="GO" id="GO:0004065">
    <property type="term" value="F:arylsulfatase activity"/>
    <property type="evidence" value="ECO:0007669"/>
    <property type="project" value="TreeGrafter"/>
</dbReference>
<evidence type="ECO:0000259" key="5">
    <source>
        <dbReference type="Pfam" id="PF00884"/>
    </source>
</evidence>
<dbReference type="Pfam" id="PF00884">
    <property type="entry name" value="Sulfatase"/>
    <property type="match status" value="1"/>
</dbReference>
<gene>
    <name evidence="6" type="ORF">P0Y53_09790</name>
</gene>
<organism evidence="6 7">
    <name type="scientific">Candidatus Pseudobacter hemicellulosilyticus</name>
    <dbReference type="NCBI Taxonomy" id="3121375"/>
    <lineage>
        <taxon>Bacteria</taxon>
        <taxon>Pseudomonadati</taxon>
        <taxon>Bacteroidota</taxon>
        <taxon>Chitinophagia</taxon>
        <taxon>Chitinophagales</taxon>
        <taxon>Chitinophagaceae</taxon>
        <taxon>Pseudobacter</taxon>
    </lineage>
</organism>
<evidence type="ECO:0000256" key="4">
    <source>
        <dbReference type="ARBA" id="ARBA00022837"/>
    </source>
</evidence>
<dbReference type="InterPro" id="IPR050738">
    <property type="entry name" value="Sulfatase"/>
</dbReference>
<dbReference type="PANTHER" id="PTHR42693:SF33">
    <property type="entry name" value="ARYLSULFATASE"/>
    <property type="match status" value="1"/>
</dbReference>
<dbReference type="Gene3D" id="3.40.720.10">
    <property type="entry name" value="Alkaline Phosphatase, subunit A"/>
    <property type="match status" value="1"/>
</dbReference>
<dbReference type="PANTHER" id="PTHR42693">
    <property type="entry name" value="ARYLSULFATASE FAMILY MEMBER"/>
    <property type="match status" value="1"/>
</dbReference>
<evidence type="ECO:0000313" key="6">
    <source>
        <dbReference type="EMBL" id="WEK37793.1"/>
    </source>
</evidence>
<dbReference type="InterPro" id="IPR000917">
    <property type="entry name" value="Sulfatase_N"/>
</dbReference>
<keyword evidence="3 6" id="KW-0378">Hydrolase</keyword>
<dbReference type="InterPro" id="IPR024607">
    <property type="entry name" value="Sulfatase_CS"/>
</dbReference>
<dbReference type="PROSITE" id="PS00523">
    <property type="entry name" value="SULFATASE_1"/>
    <property type="match status" value="1"/>
</dbReference>
<feature type="domain" description="Sulfatase N-terminal" evidence="5">
    <location>
        <begin position="30"/>
        <end position="341"/>
    </location>
</feature>
<protein>
    <submittedName>
        <fullName evidence="6">Sulfatase-like hydrolase/transferase</fullName>
    </submittedName>
</protein>
<keyword evidence="4" id="KW-0106">Calcium</keyword>
<sequence>MIRYFLVLSFSVVGLAVSAQQKQNKRSSRPNVILIYSDDQGAIDLNCYGSKDLYTPNLDGLAQRGVRFTQFYAASPICSPSRASLLTGRYPQRAGLPDMASSDEGVAGMPGSQYTLGELFKDGGYATAHIGKWHVGYTSETMPNQQGFDQSFGFMGGCIDNYSHFFNWSGPSRHDLWRNGKEVYEPGQFFPDLMVREANSFMEQNRNNPFFIYFAINIPHYPLQGEQKWPDYYKDLPSPRDKYAAFVSTMDEKIGLVLKKLDELGLRENTIVIFQPDQGFSMEDRGFGGGGSAGALRGSKFSLFEGGVRVPAIISWPGKIPQSEVRSQFASNIDWFATLAQYCTLQLPARKLDGKSLAPVINSASAPSPHPAFYWQSRGSKENPQWAVRDGDWKLLHNPQQAKPGDLDNQHFMLINLQQDSTESVNLSSRYPDMLQKLKKQYEDWIREVGQQ</sequence>
<evidence type="ECO:0000256" key="3">
    <source>
        <dbReference type="ARBA" id="ARBA00022801"/>
    </source>
</evidence>
<accession>A0AAJ5WWD3</accession>
<dbReference type="AlphaFoldDB" id="A0AAJ5WWD3"/>
<dbReference type="GO" id="GO:0046872">
    <property type="term" value="F:metal ion binding"/>
    <property type="evidence" value="ECO:0007669"/>
    <property type="project" value="UniProtKB-KW"/>
</dbReference>
<dbReference type="Proteomes" id="UP001220610">
    <property type="component" value="Chromosome"/>
</dbReference>
<evidence type="ECO:0000256" key="2">
    <source>
        <dbReference type="ARBA" id="ARBA00022723"/>
    </source>
</evidence>
<dbReference type="Gene3D" id="3.30.1120.10">
    <property type="match status" value="1"/>
</dbReference>
<comment type="similarity">
    <text evidence="1">Belongs to the sulfatase family.</text>
</comment>
<dbReference type="SUPFAM" id="SSF53649">
    <property type="entry name" value="Alkaline phosphatase-like"/>
    <property type="match status" value="1"/>
</dbReference>
<proteinExistence type="inferred from homology"/>
<dbReference type="EMBL" id="CP119311">
    <property type="protein sequence ID" value="WEK37793.1"/>
    <property type="molecule type" value="Genomic_DNA"/>
</dbReference>
<dbReference type="PROSITE" id="PS00149">
    <property type="entry name" value="SULFATASE_2"/>
    <property type="match status" value="1"/>
</dbReference>
<keyword evidence="2" id="KW-0479">Metal-binding</keyword>
<evidence type="ECO:0000256" key="1">
    <source>
        <dbReference type="ARBA" id="ARBA00008779"/>
    </source>
</evidence>
<dbReference type="InterPro" id="IPR017850">
    <property type="entry name" value="Alkaline_phosphatase_core_sf"/>
</dbReference>